<comment type="caution">
    <text evidence="2">The sequence shown here is derived from an EMBL/GenBank/DDBJ whole genome shotgun (WGS) entry which is preliminary data.</text>
</comment>
<accession>A0ABT8PAB9</accession>
<evidence type="ECO:0000313" key="2">
    <source>
        <dbReference type="EMBL" id="MDN7932055.1"/>
    </source>
</evidence>
<keyword evidence="1" id="KW-0175">Coiled coil</keyword>
<dbReference type="EMBL" id="JAUJSQ010000003">
    <property type="protein sequence ID" value="MDN7932055.1"/>
    <property type="molecule type" value="Genomic_DNA"/>
</dbReference>
<dbReference type="RefSeq" id="WP_301755380.1">
    <property type="nucleotide sequence ID" value="NZ_JAUJSQ010000003.1"/>
</dbReference>
<keyword evidence="3" id="KW-1185">Reference proteome</keyword>
<dbReference type="Proteomes" id="UP001171606">
    <property type="component" value="Unassembled WGS sequence"/>
</dbReference>
<reference evidence="2" key="1">
    <citation type="submission" date="2023-07" db="EMBL/GenBank/DDBJ databases">
        <title>A collection of bacterial strains from the Burkholderia cepacia Research Laboratory and Repository.</title>
        <authorList>
            <person name="Lipuma J."/>
            <person name="Spilker T."/>
            <person name="Caverly L."/>
        </authorList>
    </citation>
    <scope>NUCLEOTIDE SEQUENCE</scope>
    <source>
        <strain evidence="2">AU42020</strain>
    </source>
</reference>
<evidence type="ECO:0000256" key="1">
    <source>
        <dbReference type="SAM" id="Coils"/>
    </source>
</evidence>
<gene>
    <name evidence="2" type="ORF">QZM52_12265</name>
</gene>
<evidence type="ECO:0008006" key="4">
    <source>
        <dbReference type="Google" id="ProtNLM"/>
    </source>
</evidence>
<evidence type="ECO:0000313" key="3">
    <source>
        <dbReference type="Proteomes" id="UP001171606"/>
    </source>
</evidence>
<sequence>MSNMHQAAHTQLVRARIAFSHGGLCGEHGWIAAPDRKRVDARKVFAGKDVDRMSPFEVAMCMSSDMEDRMLTIAKELDELEAKYAALDAAMNANDETREAA</sequence>
<proteinExistence type="predicted"/>
<organism evidence="2 3">
    <name type="scientific">Burkholderia metallica</name>
    <dbReference type="NCBI Taxonomy" id="488729"/>
    <lineage>
        <taxon>Bacteria</taxon>
        <taxon>Pseudomonadati</taxon>
        <taxon>Pseudomonadota</taxon>
        <taxon>Betaproteobacteria</taxon>
        <taxon>Burkholderiales</taxon>
        <taxon>Burkholderiaceae</taxon>
        <taxon>Burkholderia</taxon>
        <taxon>Burkholderia cepacia complex</taxon>
    </lineage>
</organism>
<protein>
    <recommendedName>
        <fullName evidence="4">Phage protein</fullName>
    </recommendedName>
</protein>
<feature type="coiled-coil region" evidence="1">
    <location>
        <begin position="63"/>
        <end position="97"/>
    </location>
</feature>
<name>A0ABT8PAB9_9BURK</name>